<organism evidence="1 2">
    <name type="scientific">Oryza sativa subsp. japonica</name>
    <name type="common">Rice</name>
    <dbReference type="NCBI Taxonomy" id="39947"/>
    <lineage>
        <taxon>Eukaryota</taxon>
        <taxon>Viridiplantae</taxon>
        <taxon>Streptophyta</taxon>
        <taxon>Embryophyta</taxon>
        <taxon>Tracheophyta</taxon>
        <taxon>Spermatophyta</taxon>
        <taxon>Magnoliopsida</taxon>
        <taxon>Liliopsida</taxon>
        <taxon>Poales</taxon>
        <taxon>Poaceae</taxon>
        <taxon>BOP clade</taxon>
        <taxon>Oryzoideae</taxon>
        <taxon>Oryzeae</taxon>
        <taxon>Oryzinae</taxon>
        <taxon>Oryza</taxon>
        <taxon>Oryza sativa</taxon>
    </lineage>
</organism>
<proteinExistence type="predicted"/>
<sequence>MPLRNATRVHLIIGEESFQVLAVTCLHEGMGLATQSHDMISLSHDYCNILIRIFVFRHNGLIKY</sequence>
<gene>
    <name evidence="1" type="ordered locus">Os02g0501350</name>
</gene>
<protein>
    <submittedName>
        <fullName evidence="1">Os02g0501350 protein</fullName>
    </submittedName>
</protein>
<reference evidence="2" key="2">
    <citation type="journal article" date="2008" name="Nucleic Acids Res.">
        <title>The rice annotation project database (RAP-DB): 2008 update.</title>
        <authorList>
            <consortium name="The rice annotation project (RAP)"/>
        </authorList>
    </citation>
    <scope>GENOME REANNOTATION</scope>
    <source>
        <strain evidence="2">cv. Nipponbare</strain>
    </source>
</reference>
<accession>C7IYL5</accession>
<dbReference type="EMBL" id="AP008208">
    <property type="protein sequence ID" value="BAH91703.1"/>
    <property type="molecule type" value="Genomic_DNA"/>
</dbReference>
<dbReference type="Proteomes" id="UP000000763">
    <property type="component" value="Chromosome 2"/>
</dbReference>
<evidence type="ECO:0000313" key="2">
    <source>
        <dbReference type="Proteomes" id="UP000000763"/>
    </source>
</evidence>
<evidence type="ECO:0000313" key="1">
    <source>
        <dbReference type="EMBL" id="BAH91703.1"/>
    </source>
</evidence>
<reference evidence="1 2" key="1">
    <citation type="journal article" date="2005" name="Nature">
        <title>The map-based sequence of the rice genome.</title>
        <authorList>
            <consortium name="International rice genome sequencing project (IRGSP)"/>
            <person name="Matsumoto T."/>
            <person name="Wu J."/>
            <person name="Kanamori H."/>
            <person name="Katayose Y."/>
            <person name="Fujisawa M."/>
            <person name="Namiki N."/>
            <person name="Mizuno H."/>
            <person name="Yamamoto K."/>
            <person name="Antonio B.A."/>
            <person name="Baba T."/>
            <person name="Sakata K."/>
            <person name="Nagamura Y."/>
            <person name="Aoki H."/>
            <person name="Arikawa K."/>
            <person name="Arita K."/>
            <person name="Bito T."/>
            <person name="Chiden Y."/>
            <person name="Fujitsuka N."/>
            <person name="Fukunaka R."/>
            <person name="Hamada M."/>
            <person name="Harada C."/>
            <person name="Hayashi A."/>
            <person name="Hijishita S."/>
            <person name="Honda M."/>
            <person name="Hosokawa S."/>
            <person name="Ichikawa Y."/>
            <person name="Idonuma A."/>
            <person name="Iijima M."/>
            <person name="Ikeda M."/>
            <person name="Ikeno M."/>
            <person name="Ito K."/>
            <person name="Ito S."/>
            <person name="Ito T."/>
            <person name="Ito Y."/>
            <person name="Ito Y."/>
            <person name="Iwabuchi A."/>
            <person name="Kamiya K."/>
            <person name="Karasawa W."/>
            <person name="Kurita K."/>
            <person name="Katagiri S."/>
            <person name="Kikuta A."/>
            <person name="Kobayashi H."/>
            <person name="Kobayashi N."/>
            <person name="Machita K."/>
            <person name="Maehara T."/>
            <person name="Masukawa M."/>
            <person name="Mizubayashi T."/>
            <person name="Mukai Y."/>
            <person name="Nagasaki H."/>
            <person name="Nagata Y."/>
            <person name="Naito S."/>
            <person name="Nakashima M."/>
            <person name="Nakama Y."/>
            <person name="Nakamichi Y."/>
            <person name="Nakamura M."/>
            <person name="Meguro A."/>
            <person name="Negishi M."/>
            <person name="Ohta I."/>
            <person name="Ohta T."/>
            <person name="Okamoto M."/>
            <person name="Ono N."/>
            <person name="Saji S."/>
            <person name="Sakaguchi M."/>
            <person name="Sakai K."/>
            <person name="Shibata M."/>
            <person name="Shimokawa T."/>
            <person name="Song J."/>
            <person name="Takazaki Y."/>
            <person name="Terasawa K."/>
            <person name="Tsugane M."/>
            <person name="Tsuji K."/>
            <person name="Ueda S."/>
            <person name="Waki K."/>
            <person name="Yamagata H."/>
            <person name="Yamamoto M."/>
            <person name="Yamamoto S."/>
            <person name="Yamane H."/>
            <person name="Yoshiki S."/>
            <person name="Yoshihara R."/>
            <person name="Yukawa K."/>
            <person name="Zhong H."/>
            <person name="Yano M."/>
            <person name="Yuan Q."/>
            <person name="Ouyang S."/>
            <person name="Liu J."/>
            <person name="Jones K.M."/>
            <person name="Gansberger K."/>
            <person name="Moffat K."/>
            <person name="Hill J."/>
            <person name="Bera J."/>
            <person name="Fadrosh D."/>
            <person name="Jin S."/>
            <person name="Johri S."/>
            <person name="Kim M."/>
            <person name="Overton L."/>
            <person name="Reardon M."/>
            <person name="Tsitrin T."/>
            <person name="Vuong H."/>
            <person name="Weaver B."/>
            <person name="Ciecko A."/>
            <person name="Tallon L."/>
            <person name="Jackson J."/>
            <person name="Pai G."/>
            <person name="Aken S.V."/>
            <person name="Utterback T."/>
            <person name="Reidmuller S."/>
            <person name="Feldblyum T."/>
            <person name="Hsiao J."/>
            <person name="Zismann V."/>
            <person name="Iobst S."/>
            <person name="de Vazeille A.R."/>
            <person name="Buell C.R."/>
            <person name="Ying K."/>
            <person name="Li Y."/>
            <person name="Lu T."/>
            <person name="Huang Y."/>
            <person name="Zhao Q."/>
            <person name="Feng Q."/>
            <person name="Zhang L."/>
            <person name="Zhu J."/>
            <person name="Weng Q."/>
            <person name="Mu J."/>
            <person name="Lu Y."/>
            <person name="Fan D."/>
            <person name="Liu Y."/>
            <person name="Guan J."/>
            <person name="Zhang Y."/>
            <person name="Yu S."/>
            <person name="Liu X."/>
            <person name="Zhang Y."/>
            <person name="Hong G."/>
            <person name="Han B."/>
            <person name="Choisne N."/>
            <person name="Demange N."/>
            <person name="Orjeda G."/>
            <person name="Samain S."/>
            <person name="Cattolico L."/>
            <person name="Pelletier E."/>
            <person name="Couloux A."/>
            <person name="Segurens B."/>
            <person name="Wincker P."/>
            <person name="D'Hont A."/>
            <person name="Scarpelli C."/>
            <person name="Weissenbach J."/>
            <person name="Salanoubat M."/>
            <person name="Quetier F."/>
            <person name="Yu Y."/>
            <person name="Kim H.R."/>
            <person name="Rambo T."/>
            <person name="Currie J."/>
            <person name="Collura K."/>
            <person name="Luo M."/>
            <person name="Yang T."/>
            <person name="Ammiraju J.S.S."/>
            <person name="Engler F."/>
            <person name="Soderlund C."/>
            <person name="Wing R.A."/>
            <person name="Palmer L.E."/>
            <person name="de la Bastide M."/>
            <person name="Spiegel L."/>
            <person name="Nascimento L."/>
            <person name="Zutavern T."/>
            <person name="O'Shaughnessy A."/>
            <person name="Dike S."/>
            <person name="Dedhia N."/>
            <person name="Preston R."/>
            <person name="Balija V."/>
            <person name="McCombie W.R."/>
            <person name="Chow T."/>
            <person name="Chen H."/>
            <person name="Chung M."/>
            <person name="Chen C."/>
            <person name="Shaw J."/>
            <person name="Wu H."/>
            <person name="Hsiao K."/>
            <person name="Chao Y."/>
            <person name="Chu M."/>
            <person name="Cheng C."/>
            <person name="Hour A."/>
            <person name="Lee P."/>
            <person name="Lin S."/>
            <person name="Lin Y."/>
            <person name="Liou J."/>
            <person name="Liu S."/>
            <person name="Hsing Y."/>
            <person name="Raghuvanshi S."/>
            <person name="Mohanty A."/>
            <person name="Bharti A.K."/>
            <person name="Gaur A."/>
            <person name="Gupta V."/>
            <person name="Kumar D."/>
            <person name="Ravi V."/>
            <person name="Vij S."/>
            <person name="Kapur A."/>
            <person name="Khurana P."/>
            <person name="Khurana P."/>
            <person name="Khurana J.P."/>
            <person name="Tyagi A.K."/>
            <person name="Gaikwad K."/>
            <person name="Singh A."/>
            <person name="Dalal V."/>
            <person name="Srivastava S."/>
            <person name="Dixit A."/>
            <person name="Pal A.K."/>
            <person name="Ghazi I.A."/>
            <person name="Yadav M."/>
            <person name="Pandit A."/>
            <person name="Bhargava A."/>
            <person name="Sureshbabu K."/>
            <person name="Batra K."/>
            <person name="Sharma T.R."/>
            <person name="Mohapatra T."/>
            <person name="Singh N.K."/>
            <person name="Messing J."/>
            <person name="Nelson A.B."/>
            <person name="Fuks G."/>
            <person name="Kavchok S."/>
            <person name="Keizer G."/>
            <person name="Linton E."/>
            <person name="Llaca V."/>
            <person name="Song R."/>
            <person name="Tanyolac B."/>
            <person name="Young S."/>
            <person name="Ho-Il K."/>
            <person name="Hahn J.H."/>
            <person name="Sangsakoo G."/>
            <person name="Vanavichit A."/>
            <person name="de Mattos Luiz.A.T."/>
            <person name="Zimmer P.D."/>
            <person name="Malone G."/>
            <person name="Dellagostin O."/>
            <person name="de Oliveira A.C."/>
            <person name="Bevan M."/>
            <person name="Bancroft I."/>
            <person name="Minx P."/>
            <person name="Cordum H."/>
            <person name="Wilson R."/>
            <person name="Cheng Z."/>
            <person name="Jin W."/>
            <person name="Jiang J."/>
            <person name="Leong S.A."/>
            <person name="Iwama H."/>
            <person name="Gojobori T."/>
            <person name="Itoh T."/>
            <person name="Niimura Y."/>
            <person name="Fujii Y."/>
            <person name="Habara T."/>
            <person name="Sakai H."/>
            <person name="Sato Y."/>
            <person name="Wilson G."/>
            <person name="Kumar K."/>
            <person name="McCouch S."/>
            <person name="Juretic N."/>
            <person name="Hoen D."/>
            <person name="Wright S."/>
            <person name="Bruskiewich R."/>
            <person name="Bureau T."/>
            <person name="Miyao A."/>
            <person name="Hirochika H."/>
            <person name="Nishikawa T."/>
            <person name="Kadowaki K."/>
            <person name="Sugiura M."/>
            <person name="Burr B."/>
            <person name="Sasaki T."/>
        </authorList>
    </citation>
    <scope>NUCLEOTIDE SEQUENCE [LARGE SCALE GENOMIC DNA]</scope>
    <source>
        <strain evidence="2">cv. Nipponbare</strain>
    </source>
</reference>
<name>C7IYL5_ORYSJ</name>
<dbReference type="KEGG" id="dosa:Os02g0501350"/>
<dbReference type="AlphaFoldDB" id="C7IYL5"/>